<gene>
    <name evidence="2" type="ORF">JDV02_003976</name>
</gene>
<protein>
    <submittedName>
        <fullName evidence="2">Uncharacterized protein</fullName>
    </submittedName>
</protein>
<dbReference type="OrthoDB" id="4927441at2759"/>
<evidence type="ECO:0000256" key="1">
    <source>
        <dbReference type="SAM" id="MobiDB-lite"/>
    </source>
</evidence>
<dbReference type="Proteomes" id="UP000829364">
    <property type="component" value="Chromosome 3"/>
</dbReference>
<proteinExistence type="predicted"/>
<dbReference type="KEGG" id="ptkz:JDV02_003976"/>
<dbReference type="RefSeq" id="XP_047841129.1">
    <property type="nucleotide sequence ID" value="XM_047985152.1"/>
</dbReference>
<accession>A0A9Q8QCR9</accession>
<sequence>MIACLKEASCGPGNSPLNNGRRRSQSQPDAPTKPPHRWGPRFRFHRPWDSPQAAKDSSGASTTGSRDPRERRRRARDSQDIGGSSDVTSSFGHSPLGGGGASPMLAMAAMILATEELDRLSRMARRTDADTKESDDAA</sequence>
<feature type="compositionally biased region" description="Basic residues" evidence="1">
    <location>
        <begin position="34"/>
        <end position="45"/>
    </location>
</feature>
<feature type="compositionally biased region" description="Polar residues" evidence="1">
    <location>
        <begin position="81"/>
        <end position="92"/>
    </location>
</feature>
<name>A0A9Q8QCR9_9HYPO</name>
<feature type="region of interest" description="Disordered" evidence="1">
    <location>
        <begin position="1"/>
        <end position="102"/>
    </location>
</feature>
<evidence type="ECO:0000313" key="2">
    <source>
        <dbReference type="EMBL" id="UNI17648.1"/>
    </source>
</evidence>
<dbReference type="GeneID" id="72065932"/>
<keyword evidence="3" id="KW-1185">Reference proteome</keyword>
<organism evidence="2 3">
    <name type="scientific">Purpureocillium takamizusanense</name>
    <dbReference type="NCBI Taxonomy" id="2060973"/>
    <lineage>
        <taxon>Eukaryota</taxon>
        <taxon>Fungi</taxon>
        <taxon>Dikarya</taxon>
        <taxon>Ascomycota</taxon>
        <taxon>Pezizomycotina</taxon>
        <taxon>Sordariomycetes</taxon>
        <taxon>Hypocreomycetidae</taxon>
        <taxon>Hypocreales</taxon>
        <taxon>Ophiocordycipitaceae</taxon>
        <taxon>Purpureocillium</taxon>
    </lineage>
</organism>
<reference evidence="2" key="1">
    <citation type="submission" date="2021-11" db="EMBL/GenBank/DDBJ databases">
        <title>Purpureocillium_takamizusanense_genome.</title>
        <authorList>
            <person name="Nguyen N.-H."/>
        </authorList>
    </citation>
    <scope>NUCLEOTIDE SEQUENCE</scope>
    <source>
        <strain evidence="2">PT3</strain>
    </source>
</reference>
<dbReference type="AlphaFoldDB" id="A0A9Q8QCR9"/>
<dbReference type="EMBL" id="CP086356">
    <property type="protein sequence ID" value="UNI17648.1"/>
    <property type="molecule type" value="Genomic_DNA"/>
</dbReference>
<evidence type="ECO:0000313" key="3">
    <source>
        <dbReference type="Proteomes" id="UP000829364"/>
    </source>
</evidence>